<evidence type="ECO:0000256" key="1">
    <source>
        <dbReference type="ARBA" id="ARBA00022574"/>
    </source>
</evidence>
<gene>
    <name evidence="6" type="primary">LOC100215927</name>
</gene>
<evidence type="ECO:0000256" key="3">
    <source>
        <dbReference type="PROSITE-ProRule" id="PRU00221"/>
    </source>
</evidence>
<feature type="repeat" description="WD" evidence="3">
    <location>
        <begin position="309"/>
        <end position="348"/>
    </location>
</feature>
<dbReference type="PANTHER" id="PTHR22847">
    <property type="entry name" value="WD40 REPEAT PROTEIN"/>
    <property type="match status" value="1"/>
</dbReference>
<keyword evidence="5" id="KW-1185">Reference proteome</keyword>
<dbReference type="InterPro" id="IPR020472">
    <property type="entry name" value="WD40_PAC1"/>
</dbReference>
<protein>
    <submittedName>
        <fullName evidence="6">Uncharacterized protein LOC100215927</fullName>
    </submittedName>
</protein>
<dbReference type="PANTHER" id="PTHR22847:SF637">
    <property type="entry name" value="WD REPEAT DOMAIN 5B"/>
    <property type="match status" value="1"/>
</dbReference>
<keyword evidence="2" id="KW-0677">Repeat</keyword>
<dbReference type="RefSeq" id="XP_065663530.1">
    <property type="nucleotide sequence ID" value="XM_065807458.1"/>
</dbReference>
<organism evidence="5 6">
    <name type="scientific">Hydra vulgaris</name>
    <name type="common">Hydra</name>
    <name type="synonym">Hydra attenuata</name>
    <dbReference type="NCBI Taxonomy" id="6087"/>
    <lineage>
        <taxon>Eukaryota</taxon>
        <taxon>Metazoa</taxon>
        <taxon>Cnidaria</taxon>
        <taxon>Hydrozoa</taxon>
        <taxon>Hydroidolina</taxon>
        <taxon>Anthoathecata</taxon>
        <taxon>Aplanulata</taxon>
        <taxon>Hydridae</taxon>
        <taxon>Hydra</taxon>
    </lineage>
</organism>
<feature type="signal peptide" evidence="4">
    <location>
        <begin position="1"/>
        <end position="23"/>
    </location>
</feature>
<sequence>MAEIFVARISLKLAWSLFAPAGASRLEQGDVTEEKIRQMLLNEFQKINEHLNALRRKELVAAIGLLETGVELFQKDNVTSLQEFHKCREHAQMAFGVVADISDKILATKILVVATLHEFHDNLLTAKSLCLKYLERVNSLPEVARSCELVFSPESNFSSKILCLSGKSKRDNLLNEVAEINMTVYNHLNESNQHIVPSAICFGKYHINPLTDMILYRLPKVVTELPVELTEFISVCYSEPYIFASLSQNDSLNNDVVAINCRTGNIKHLFGHEKSVMSVCANEKFLFSASFDKNIVVWDIASLDPVKILSGHEGCVKSVCLTAERLFSGSTDGTVRIWSLETFSCEHILNVAKPVIKLVCSRRKFLFCLCGLNEVQIWDSIQLKLLHSFSAPGMPFSIVANDNYLYILTSSPSETTVQCWNLGSLTLNQSFAVSTNFVKCCDTPYFFCGDKTIQMSSSASGKLIIEQEVVLAGNVADKIKTMWMNSHELFVLCRLQNKQQFIVKY</sequence>
<dbReference type="PROSITE" id="PS50294">
    <property type="entry name" value="WD_REPEATS_REGION"/>
    <property type="match status" value="2"/>
</dbReference>
<dbReference type="InterPro" id="IPR036322">
    <property type="entry name" value="WD40_repeat_dom_sf"/>
</dbReference>
<dbReference type="InterPro" id="IPR015943">
    <property type="entry name" value="WD40/YVTN_repeat-like_dom_sf"/>
</dbReference>
<feature type="repeat" description="WD" evidence="3">
    <location>
        <begin position="269"/>
        <end position="308"/>
    </location>
</feature>
<proteinExistence type="predicted"/>
<dbReference type="PRINTS" id="PR00320">
    <property type="entry name" value="GPROTEINBRPT"/>
</dbReference>
<name>A0ABM4CNZ0_HYDVU</name>
<keyword evidence="1 3" id="KW-0853">WD repeat</keyword>
<evidence type="ECO:0000313" key="6">
    <source>
        <dbReference type="RefSeq" id="XP_065663530.1"/>
    </source>
</evidence>
<dbReference type="Proteomes" id="UP001652625">
    <property type="component" value="Chromosome 10"/>
</dbReference>
<evidence type="ECO:0000256" key="4">
    <source>
        <dbReference type="SAM" id="SignalP"/>
    </source>
</evidence>
<reference evidence="6" key="1">
    <citation type="submission" date="2025-08" db="UniProtKB">
        <authorList>
            <consortium name="RefSeq"/>
        </authorList>
    </citation>
    <scope>IDENTIFICATION</scope>
</reference>
<dbReference type="InterPro" id="IPR019775">
    <property type="entry name" value="WD40_repeat_CS"/>
</dbReference>
<evidence type="ECO:0000313" key="5">
    <source>
        <dbReference type="Proteomes" id="UP001652625"/>
    </source>
</evidence>
<dbReference type="GeneID" id="100215927"/>
<dbReference type="SUPFAM" id="SSF50978">
    <property type="entry name" value="WD40 repeat-like"/>
    <property type="match status" value="1"/>
</dbReference>
<dbReference type="PROSITE" id="PS00678">
    <property type="entry name" value="WD_REPEATS_1"/>
    <property type="match status" value="1"/>
</dbReference>
<accession>A0ABM4CNZ0</accession>
<dbReference type="Pfam" id="PF00400">
    <property type="entry name" value="WD40"/>
    <property type="match status" value="2"/>
</dbReference>
<feature type="chain" id="PRO_5045389463" evidence="4">
    <location>
        <begin position="24"/>
        <end position="505"/>
    </location>
</feature>
<dbReference type="SMART" id="SM00320">
    <property type="entry name" value="WD40"/>
    <property type="match status" value="4"/>
</dbReference>
<dbReference type="PROSITE" id="PS50082">
    <property type="entry name" value="WD_REPEATS_2"/>
    <property type="match status" value="2"/>
</dbReference>
<evidence type="ECO:0000256" key="2">
    <source>
        <dbReference type="ARBA" id="ARBA00022737"/>
    </source>
</evidence>
<dbReference type="InterPro" id="IPR001680">
    <property type="entry name" value="WD40_rpt"/>
</dbReference>
<keyword evidence="4" id="KW-0732">Signal</keyword>
<dbReference type="Gene3D" id="2.130.10.10">
    <property type="entry name" value="YVTN repeat-like/Quinoprotein amine dehydrogenase"/>
    <property type="match status" value="1"/>
</dbReference>